<evidence type="ECO:0000256" key="2">
    <source>
        <dbReference type="ARBA" id="ARBA00023015"/>
    </source>
</evidence>
<keyword evidence="3" id="KW-0731">Sigma factor</keyword>
<dbReference type="AlphaFoldDB" id="A0A1L8CWG7"/>
<dbReference type="InterPro" id="IPR013324">
    <property type="entry name" value="RNA_pol_sigma_r3/r4-like"/>
</dbReference>
<dbReference type="Gene3D" id="1.10.10.10">
    <property type="entry name" value="Winged helix-like DNA-binding domain superfamily/Winged helix DNA-binding domain"/>
    <property type="match status" value="1"/>
</dbReference>
<dbReference type="InterPro" id="IPR036388">
    <property type="entry name" value="WH-like_DNA-bd_sf"/>
</dbReference>
<keyword evidence="5" id="KW-0804">Transcription</keyword>
<dbReference type="Gene3D" id="1.10.1740.10">
    <property type="match status" value="1"/>
</dbReference>
<dbReference type="InterPro" id="IPR007627">
    <property type="entry name" value="RNA_pol_sigma70_r2"/>
</dbReference>
<dbReference type="Proteomes" id="UP000187485">
    <property type="component" value="Unassembled WGS sequence"/>
</dbReference>
<dbReference type="EMBL" id="BDJK01000036">
    <property type="protein sequence ID" value="GAV23247.1"/>
    <property type="molecule type" value="Genomic_DNA"/>
</dbReference>
<dbReference type="Pfam" id="PF08281">
    <property type="entry name" value="Sigma70_r4_2"/>
    <property type="match status" value="1"/>
</dbReference>
<proteinExistence type="inferred from homology"/>
<dbReference type="SUPFAM" id="SSF88659">
    <property type="entry name" value="Sigma3 and sigma4 domains of RNA polymerase sigma factors"/>
    <property type="match status" value="1"/>
</dbReference>
<keyword evidence="2" id="KW-0805">Transcription regulation</keyword>
<dbReference type="GO" id="GO:0016987">
    <property type="term" value="F:sigma factor activity"/>
    <property type="evidence" value="ECO:0007669"/>
    <property type="project" value="UniProtKB-KW"/>
</dbReference>
<comment type="caution">
    <text evidence="8">The sequence shown here is derived from an EMBL/GenBank/DDBJ whole genome shotgun (WGS) entry which is preliminary data.</text>
</comment>
<comment type="similarity">
    <text evidence="1">Belongs to the sigma-70 factor family. ECF subfamily.</text>
</comment>
<organism evidence="8 9">
    <name type="scientific">Carboxydothermus pertinax</name>
    <dbReference type="NCBI Taxonomy" id="870242"/>
    <lineage>
        <taxon>Bacteria</taxon>
        <taxon>Bacillati</taxon>
        <taxon>Bacillota</taxon>
        <taxon>Clostridia</taxon>
        <taxon>Thermoanaerobacterales</taxon>
        <taxon>Thermoanaerobacteraceae</taxon>
        <taxon>Carboxydothermus</taxon>
    </lineage>
</organism>
<evidence type="ECO:0000256" key="3">
    <source>
        <dbReference type="ARBA" id="ARBA00023082"/>
    </source>
</evidence>
<dbReference type="InterPro" id="IPR014284">
    <property type="entry name" value="RNA_pol_sigma-70_dom"/>
</dbReference>
<dbReference type="GO" id="GO:0003677">
    <property type="term" value="F:DNA binding"/>
    <property type="evidence" value="ECO:0007669"/>
    <property type="project" value="UniProtKB-KW"/>
</dbReference>
<reference evidence="9" key="1">
    <citation type="submission" date="2016-12" db="EMBL/GenBank/DDBJ databases">
        <title>Draft Genome Sequences od Carboxydothermus pertinax and islandicus, Hydrogenogenic Carboxydotrophic Bacteria.</title>
        <authorList>
            <person name="Fukuyama Y."/>
            <person name="Ohmae K."/>
            <person name="Yoneda Y."/>
            <person name="Yoshida T."/>
            <person name="Sako Y."/>
        </authorList>
    </citation>
    <scope>NUCLEOTIDE SEQUENCE [LARGE SCALE GENOMIC DNA]</scope>
    <source>
        <strain evidence="9">Ug1</strain>
    </source>
</reference>
<dbReference type="InterPro" id="IPR013249">
    <property type="entry name" value="RNA_pol_sigma70_r4_t2"/>
</dbReference>
<accession>A0A1L8CWG7</accession>
<dbReference type="SUPFAM" id="SSF88946">
    <property type="entry name" value="Sigma2 domain of RNA polymerase sigma factors"/>
    <property type="match status" value="1"/>
</dbReference>
<dbReference type="PANTHER" id="PTHR43133">
    <property type="entry name" value="RNA POLYMERASE ECF-TYPE SIGMA FACTO"/>
    <property type="match status" value="1"/>
</dbReference>
<dbReference type="InterPro" id="IPR013325">
    <property type="entry name" value="RNA_pol_sigma_r2"/>
</dbReference>
<evidence type="ECO:0000313" key="9">
    <source>
        <dbReference type="Proteomes" id="UP000187485"/>
    </source>
</evidence>
<dbReference type="OrthoDB" id="9789355at2"/>
<gene>
    <name evidence="8" type="ORF">cpu_17570</name>
</gene>
<dbReference type="GO" id="GO:0006352">
    <property type="term" value="P:DNA-templated transcription initiation"/>
    <property type="evidence" value="ECO:0007669"/>
    <property type="project" value="InterPro"/>
</dbReference>
<feature type="domain" description="RNA polymerase sigma-70 region 2" evidence="6">
    <location>
        <begin position="9"/>
        <end position="73"/>
    </location>
</feature>
<evidence type="ECO:0000256" key="4">
    <source>
        <dbReference type="ARBA" id="ARBA00023125"/>
    </source>
</evidence>
<name>A0A1L8CWG7_9THEO</name>
<evidence type="ECO:0000259" key="7">
    <source>
        <dbReference type="Pfam" id="PF08281"/>
    </source>
</evidence>
<protein>
    <submittedName>
        <fullName evidence="8">Uncharacterized protein</fullName>
    </submittedName>
</protein>
<evidence type="ECO:0000256" key="1">
    <source>
        <dbReference type="ARBA" id="ARBA00010641"/>
    </source>
</evidence>
<dbReference type="Pfam" id="PF04542">
    <property type="entry name" value="Sigma70_r2"/>
    <property type="match status" value="1"/>
</dbReference>
<dbReference type="PANTHER" id="PTHR43133:SF8">
    <property type="entry name" value="RNA POLYMERASE SIGMA FACTOR HI_1459-RELATED"/>
    <property type="match status" value="1"/>
</dbReference>
<keyword evidence="4" id="KW-0238">DNA-binding</keyword>
<keyword evidence="9" id="KW-1185">Reference proteome</keyword>
<dbReference type="InterPro" id="IPR039425">
    <property type="entry name" value="RNA_pol_sigma-70-like"/>
</dbReference>
<evidence type="ECO:0000259" key="6">
    <source>
        <dbReference type="Pfam" id="PF04542"/>
    </source>
</evidence>
<dbReference type="STRING" id="870242.cpu_17570"/>
<feature type="domain" description="RNA polymerase sigma factor 70 region 4 type 2" evidence="7">
    <location>
        <begin position="94"/>
        <end position="140"/>
    </location>
</feature>
<evidence type="ECO:0000313" key="8">
    <source>
        <dbReference type="EMBL" id="GAV23247.1"/>
    </source>
</evidence>
<evidence type="ECO:0000256" key="5">
    <source>
        <dbReference type="ARBA" id="ARBA00023163"/>
    </source>
</evidence>
<sequence>MEHGIVETLYKEMYTKLTFRIKSIVKRVDIAEELAQECFARLLREDINNINNPVGWLFKVGENLAYDYLRRAREIPLLEGAQTSGINFIDEVELVKEALATLTEEEQKLLLLREKGYKYKEIAQKLGIKESSVGQKLCRAQARFKKSYLKLSGGE</sequence>
<dbReference type="CDD" id="cd06171">
    <property type="entry name" value="Sigma70_r4"/>
    <property type="match status" value="1"/>
</dbReference>
<dbReference type="NCBIfam" id="TIGR02937">
    <property type="entry name" value="sigma70-ECF"/>
    <property type="match status" value="1"/>
</dbReference>
<dbReference type="RefSeq" id="WP_075859686.1">
    <property type="nucleotide sequence ID" value="NZ_BDJK01000036.1"/>
</dbReference>